<organism evidence="2 3">
    <name type="scientific">Microlunatus ginsengisoli</name>
    <dbReference type="NCBI Taxonomy" id="363863"/>
    <lineage>
        <taxon>Bacteria</taxon>
        <taxon>Bacillati</taxon>
        <taxon>Actinomycetota</taxon>
        <taxon>Actinomycetes</taxon>
        <taxon>Propionibacteriales</taxon>
        <taxon>Propionibacteriaceae</taxon>
        <taxon>Microlunatus</taxon>
    </lineage>
</organism>
<evidence type="ECO:0008006" key="4">
    <source>
        <dbReference type="Google" id="ProtNLM"/>
    </source>
</evidence>
<comment type="caution">
    <text evidence="2">The sequence shown here is derived from an EMBL/GenBank/DDBJ whole genome shotgun (WGS) entry which is preliminary data.</text>
</comment>
<accession>A0ABP7AKY9</accession>
<keyword evidence="3" id="KW-1185">Reference proteome</keyword>
<sequence length="93" mass="9822">MSCLTVCGGVVAGSACGGAGRHPNGVRERLQYGTENAWRRSGSAPPGAPRVAGWVPRVGQLSVQAVQGLSRHFRPEPGQQPEIITPDQKQFTT</sequence>
<reference evidence="3" key="1">
    <citation type="journal article" date="2019" name="Int. J. Syst. Evol. Microbiol.">
        <title>The Global Catalogue of Microorganisms (GCM) 10K type strain sequencing project: providing services to taxonomists for standard genome sequencing and annotation.</title>
        <authorList>
            <consortium name="The Broad Institute Genomics Platform"/>
            <consortium name="The Broad Institute Genome Sequencing Center for Infectious Disease"/>
            <person name="Wu L."/>
            <person name="Ma J."/>
        </authorList>
    </citation>
    <scope>NUCLEOTIDE SEQUENCE [LARGE SCALE GENOMIC DNA]</scope>
    <source>
        <strain evidence="3">JCM 16929</strain>
    </source>
</reference>
<protein>
    <recommendedName>
        <fullName evidence="4">Secreted protein</fullName>
    </recommendedName>
</protein>
<name>A0ABP7AKY9_9ACTN</name>
<proteinExistence type="predicted"/>
<gene>
    <name evidence="2" type="ORF">GCM10022236_41610</name>
</gene>
<feature type="region of interest" description="Disordered" evidence="1">
    <location>
        <begin position="71"/>
        <end position="93"/>
    </location>
</feature>
<dbReference type="EMBL" id="BAABAB010000036">
    <property type="protein sequence ID" value="GAA3634693.1"/>
    <property type="molecule type" value="Genomic_DNA"/>
</dbReference>
<evidence type="ECO:0000313" key="3">
    <source>
        <dbReference type="Proteomes" id="UP001501490"/>
    </source>
</evidence>
<evidence type="ECO:0000256" key="1">
    <source>
        <dbReference type="SAM" id="MobiDB-lite"/>
    </source>
</evidence>
<evidence type="ECO:0000313" key="2">
    <source>
        <dbReference type="EMBL" id="GAA3634693.1"/>
    </source>
</evidence>
<dbReference type="Proteomes" id="UP001501490">
    <property type="component" value="Unassembled WGS sequence"/>
</dbReference>